<dbReference type="Gene3D" id="3.30.160.60">
    <property type="entry name" value="Classic Zinc Finger"/>
    <property type="match status" value="1"/>
</dbReference>
<feature type="compositionally biased region" description="Basic and acidic residues" evidence="2">
    <location>
        <begin position="24"/>
        <end position="36"/>
    </location>
</feature>
<keyword evidence="5" id="KW-1185">Reference proteome</keyword>
<evidence type="ECO:0000256" key="2">
    <source>
        <dbReference type="SAM" id="MobiDB-lite"/>
    </source>
</evidence>
<feature type="domain" description="C2H2-type" evidence="3">
    <location>
        <begin position="136"/>
        <end position="164"/>
    </location>
</feature>
<dbReference type="GeneID" id="36631209"/>
<dbReference type="InterPro" id="IPR013087">
    <property type="entry name" value="Znf_C2H2_type"/>
</dbReference>
<dbReference type="STRING" id="983964.A0A2T4A5M0"/>
<proteinExistence type="predicted"/>
<dbReference type="Proteomes" id="UP000241690">
    <property type="component" value="Unassembled WGS sequence"/>
</dbReference>
<feature type="region of interest" description="Disordered" evidence="2">
    <location>
        <begin position="285"/>
        <end position="332"/>
    </location>
</feature>
<reference evidence="4 5" key="1">
    <citation type="submission" date="2016-07" db="EMBL/GenBank/DDBJ databases">
        <title>Multiple horizontal gene transfer events from other fungi enriched the ability of initially mycotrophic Trichoderma (Ascomycota) to feed on dead plant biomass.</title>
        <authorList>
            <consortium name="DOE Joint Genome Institute"/>
            <person name="Aerts A."/>
            <person name="Atanasova L."/>
            <person name="Chenthamara K."/>
            <person name="Zhang J."/>
            <person name="Grujic M."/>
            <person name="Henrissat B."/>
            <person name="Kuo A."/>
            <person name="Salamov A."/>
            <person name="Lipzen A."/>
            <person name="Labutti K."/>
            <person name="Barry K."/>
            <person name="Miao Y."/>
            <person name="Rahimi M.J."/>
            <person name="Shen Q."/>
            <person name="Grigoriev I.V."/>
            <person name="Kubicek C.P."/>
            <person name="Druzhinina I.S."/>
        </authorList>
    </citation>
    <scope>NUCLEOTIDE SEQUENCE [LARGE SCALE GENOMIC DNA]</scope>
    <source>
        <strain evidence="4 5">CBS 226.95</strain>
    </source>
</reference>
<evidence type="ECO:0000259" key="3">
    <source>
        <dbReference type="PROSITE" id="PS50157"/>
    </source>
</evidence>
<feature type="region of interest" description="Disordered" evidence="2">
    <location>
        <begin position="1"/>
        <end position="48"/>
    </location>
</feature>
<evidence type="ECO:0000313" key="4">
    <source>
        <dbReference type="EMBL" id="PTB52370.1"/>
    </source>
</evidence>
<keyword evidence="1" id="KW-0863">Zinc-finger</keyword>
<protein>
    <recommendedName>
        <fullName evidence="3">C2H2-type domain-containing protein</fullName>
    </recommendedName>
</protein>
<accession>A0A2T4A5M0</accession>
<evidence type="ECO:0000313" key="5">
    <source>
        <dbReference type="Proteomes" id="UP000241690"/>
    </source>
</evidence>
<dbReference type="GO" id="GO:0008270">
    <property type="term" value="F:zinc ion binding"/>
    <property type="evidence" value="ECO:0007669"/>
    <property type="project" value="UniProtKB-KW"/>
</dbReference>
<dbReference type="EMBL" id="KZ679684">
    <property type="protein sequence ID" value="PTB52370.1"/>
    <property type="molecule type" value="Genomic_DNA"/>
</dbReference>
<name>A0A2T4A5M0_TRIHA</name>
<dbReference type="AlphaFoldDB" id="A0A2T4A5M0"/>
<evidence type="ECO:0000256" key="1">
    <source>
        <dbReference type="PROSITE-ProRule" id="PRU00042"/>
    </source>
</evidence>
<gene>
    <name evidence="4" type="ORF">M431DRAFT_7786</name>
</gene>
<dbReference type="PROSITE" id="PS50157">
    <property type="entry name" value="ZINC_FINGER_C2H2_2"/>
    <property type="match status" value="1"/>
</dbReference>
<sequence length="517" mass="57626">MEATDPFTDRVKSSTDPELSSPFSDKRGLFDGEYPGHEPFLARPRPDIYTKQLPPISGVSDGGDSAEGGNSENFVLSPNPFLRAFGPGDVTLPCEAEPPERRLCFQRFVDNESRDRHYLSSHREFAKEQGIQYLARACTICDAKFHRRDNLKRHIEDHHSIHKEHGAAGLELTDLDNEDFANVGTDTVNDVAAGGRSSRDERDRGFFNTKLGAQVAQESDVQDRNISPNDEYMQAQAQARAHGRGQSLANYNDDFTIKVSGRAVVKIPGTQIEYDGGEITISTNSEAGARPGSGMPGASRAVNDKESTAYQAQAQVQAQAQHQAQEPQQAHSNATLRVQMQAHASLVYNRLMEVAADQFSGPENVPQETVDKIKQESYAQTQRLAKDLVQQRAQQQQQREQKAAMQAMDGIEVARSEKEGSIQGNKGATQLKDVSSPPLESLAPVIGSTLNRPHNDISSLKIEQEKAEDDLDPFAEYFDELEDEILEDENKMQERERRWVDIIKLWENNEPPFHLKS</sequence>
<feature type="compositionally biased region" description="Low complexity" evidence="2">
    <location>
        <begin position="309"/>
        <end position="330"/>
    </location>
</feature>
<dbReference type="PROSITE" id="PS00028">
    <property type="entry name" value="ZINC_FINGER_C2H2_1"/>
    <property type="match status" value="1"/>
</dbReference>
<feature type="region of interest" description="Disordered" evidence="2">
    <location>
        <begin position="415"/>
        <end position="438"/>
    </location>
</feature>
<keyword evidence="1" id="KW-0479">Metal-binding</keyword>
<organism evidence="4 5">
    <name type="scientific">Trichoderma harzianum CBS 226.95</name>
    <dbReference type="NCBI Taxonomy" id="983964"/>
    <lineage>
        <taxon>Eukaryota</taxon>
        <taxon>Fungi</taxon>
        <taxon>Dikarya</taxon>
        <taxon>Ascomycota</taxon>
        <taxon>Pezizomycotina</taxon>
        <taxon>Sordariomycetes</taxon>
        <taxon>Hypocreomycetidae</taxon>
        <taxon>Hypocreales</taxon>
        <taxon>Hypocreaceae</taxon>
        <taxon>Trichoderma</taxon>
    </lineage>
</organism>
<keyword evidence="1" id="KW-0862">Zinc</keyword>
<dbReference type="RefSeq" id="XP_024772047.1">
    <property type="nucleotide sequence ID" value="XM_024922626.1"/>
</dbReference>